<proteinExistence type="predicted"/>
<evidence type="ECO:0000256" key="3">
    <source>
        <dbReference type="ARBA" id="ARBA00022840"/>
    </source>
</evidence>
<dbReference type="AlphaFoldDB" id="A0A1Y1RXZ7"/>
<dbReference type="RefSeq" id="WP_083050686.1">
    <property type="nucleotide sequence ID" value="NZ_MWQY01000010.1"/>
</dbReference>
<evidence type="ECO:0000313" key="5">
    <source>
        <dbReference type="EMBL" id="ORC35175.1"/>
    </source>
</evidence>
<dbReference type="PROSITE" id="PS00211">
    <property type="entry name" value="ABC_TRANSPORTER_1"/>
    <property type="match status" value="1"/>
</dbReference>
<dbReference type="Proteomes" id="UP000192343">
    <property type="component" value="Unassembled WGS sequence"/>
</dbReference>
<dbReference type="InterPro" id="IPR003439">
    <property type="entry name" value="ABC_transporter-like_ATP-bd"/>
</dbReference>
<dbReference type="OrthoDB" id="9801958at2"/>
<keyword evidence="1" id="KW-0813">Transport</keyword>
<keyword evidence="2" id="KW-0547">Nucleotide-binding</keyword>
<dbReference type="PANTHER" id="PTHR42788:SF20">
    <property type="entry name" value="ABC TRANSPORTER ATP-BINDING PROTEIN"/>
    <property type="match status" value="1"/>
</dbReference>
<dbReference type="InterPro" id="IPR017871">
    <property type="entry name" value="ABC_transporter-like_CS"/>
</dbReference>
<dbReference type="GO" id="GO:0016887">
    <property type="term" value="F:ATP hydrolysis activity"/>
    <property type="evidence" value="ECO:0007669"/>
    <property type="project" value="InterPro"/>
</dbReference>
<name>A0A1Y1RXZ7_9SPIO</name>
<dbReference type="GO" id="GO:0005524">
    <property type="term" value="F:ATP binding"/>
    <property type="evidence" value="ECO:0007669"/>
    <property type="project" value="UniProtKB-KW"/>
</dbReference>
<dbReference type="EMBL" id="MWQY01000010">
    <property type="protein sequence ID" value="ORC35175.1"/>
    <property type="molecule type" value="Genomic_DNA"/>
</dbReference>
<evidence type="ECO:0000313" key="6">
    <source>
        <dbReference type="Proteomes" id="UP000192343"/>
    </source>
</evidence>
<keyword evidence="3" id="KW-0067">ATP-binding</keyword>
<protein>
    <recommendedName>
        <fullName evidence="4">ABC transporter domain-containing protein</fullName>
    </recommendedName>
</protein>
<dbReference type="SMART" id="SM00382">
    <property type="entry name" value="AAA"/>
    <property type="match status" value="1"/>
</dbReference>
<dbReference type="Gene3D" id="3.40.50.300">
    <property type="entry name" value="P-loop containing nucleotide triphosphate hydrolases"/>
    <property type="match status" value="1"/>
</dbReference>
<evidence type="ECO:0000256" key="1">
    <source>
        <dbReference type="ARBA" id="ARBA00022448"/>
    </source>
</evidence>
<organism evidence="5 6">
    <name type="scientific">Marispirochaeta aestuarii</name>
    <dbReference type="NCBI Taxonomy" id="1963862"/>
    <lineage>
        <taxon>Bacteria</taxon>
        <taxon>Pseudomonadati</taxon>
        <taxon>Spirochaetota</taxon>
        <taxon>Spirochaetia</taxon>
        <taxon>Spirochaetales</taxon>
        <taxon>Spirochaetaceae</taxon>
        <taxon>Marispirochaeta</taxon>
    </lineage>
</organism>
<dbReference type="SUPFAM" id="SSF52540">
    <property type="entry name" value="P-loop containing nucleoside triphosphate hydrolases"/>
    <property type="match status" value="1"/>
</dbReference>
<comment type="caution">
    <text evidence="5">The sequence shown here is derived from an EMBL/GenBank/DDBJ whole genome shotgun (WGS) entry which is preliminary data.</text>
</comment>
<evidence type="ECO:0000256" key="2">
    <source>
        <dbReference type="ARBA" id="ARBA00022741"/>
    </source>
</evidence>
<dbReference type="InterPro" id="IPR003593">
    <property type="entry name" value="AAA+_ATPase"/>
</dbReference>
<sequence>MIRLVNVQKRFGELLLFDGLNLRAPGGKVSVILGPSGCGKTSLLNMLAGILQPEGGRIEGVGTRRISYLFQEPRLIPWRTIRGNLEFVLQGNEGLTERLEVRRRAEEALARVGMRDFADAYPAELSGGMRQRAVIARAFAYPGEILLMDEPLQALDLARKLDLVEWFLSLWAETTPTTVFVTHDIQEAMILGDYITVFSAPPARIIKEIENPVPPAERRLEDPRLMSVEAELYRSILDKRS</sequence>
<gene>
    <name evidence="5" type="ORF">B4O97_10645</name>
</gene>
<dbReference type="PANTHER" id="PTHR42788">
    <property type="entry name" value="TAURINE IMPORT ATP-BINDING PROTEIN-RELATED"/>
    <property type="match status" value="1"/>
</dbReference>
<reference evidence="5 6" key="1">
    <citation type="submission" date="2017-03" db="EMBL/GenBank/DDBJ databases">
        <title>Draft Genome sequence of Marispirochaeta sp. strain JC444.</title>
        <authorList>
            <person name="Shivani Y."/>
            <person name="Subhash Y."/>
            <person name="Sasikala C."/>
            <person name="Ramana C."/>
        </authorList>
    </citation>
    <scope>NUCLEOTIDE SEQUENCE [LARGE SCALE GENOMIC DNA]</scope>
    <source>
        <strain evidence="5 6">JC444</strain>
    </source>
</reference>
<dbReference type="Pfam" id="PF00005">
    <property type="entry name" value="ABC_tran"/>
    <property type="match status" value="1"/>
</dbReference>
<keyword evidence="6" id="KW-1185">Reference proteome</keyword>
<feature type="domain" description="ABC transporter" evidence="4">
    <location>
        <begin position="2"/>
        <end position="225"/>
    </location>
</feature>
<dbReference type="STRING" id="1963862.B4O97_10645"/>
<accession>A0A1Y1RXZ7</accession>
<dbReference type="InterPro" id="IPR027417">
    <property type="entry name" value="P-loop_NTPase"/>
</dbReference>
<dbReference type="InterPro" id="IPR050166">
    <property type="entry name" value="ABC_transporter_ATP-bind"/>
</dbReference>
<evidence type="ECO:0000259" key="4">
    <source>
        <dbReference type="PROSITE" id="PS50893"/>
    </source>
</evidence>
<dbReference type="PROSITE" id="PS50893">
    <property type="entry name" value="ABC_TRANSPORTER_2"/>
    <property type="match status" value="1"/>
</dbReference>